<evidence type="ECO:0000313" key="1">
    <source>
        <dbReference type="EMBL" id="SVE00548.1"/>
    </source>
</evidence>
<feature type="non-terminal residue" evidence="1">
    <location>
        <position position="42"/>
    </location>
</feature>
<organism evidence="1">
    <name type="scientific">marine metagenome</name>
    <dbReference type="NCBI Taxonomy" id="408172"/>
    <lineage>
        <taxon>unclassified sequences</taxon>
        <taxon>metagenomes</taxon>
        <taxon>ecological metagenomes</taxon>
    </lineage>
</organism>
<name>A0A383A0T3_9ZZZZ</name>
<dbReference type="EMBL" id="UINC01187693">
    <property type="protein sequence ID" value="SVE00548.1"/>
    <property type="molecule type" value="Genomic_DNA"/>
</dbReference>
<dbReference type="AlphaFoldDB" id="A0A383A0T3"/>
<accession>A0A383A0T3</accession>
<reference evidence="1" key="1">
    <citation type="submission" date="2018-05" db="EMBL/GenBank/DDBJ databases">
        <authorList>
            <person name="Lanie J.A."/>
            <person name="Ng W.-L."/>
            <person name="Kazmierczak K.M."/>
            <person name="Andrzejewski T.M."/>
            <person name="Davidsen T.M."/>
            <person name="Wayne K.J."/>
            <person name="Tettelin H."/>
            <person name="Glass J.I."/>
            <person name="Rusch D."/>
            <person name="Podicherti R."/>
            <person name="Tsui H.-C.T."/>
            <person name="Winkler M.E."/>
        </authorList>
    </citation>
    <scope>NUCLEOTIDE SEQUENCE</scope>
</reference>
<gene>
    <name evidence="1" type="ORF">METZ01_LOCUS453402</name>
</gene>
<protein>
    <submittedName>
        <fullName evidence="1">Uncharacterized protein</fullName>
    </submittedName>
</protein>
<sequence>MKAESKNDPDHLRCVTAKEATSYGYEPSFAGNAIERFIGSCP</sequence>
<proteinExistence type="predicted"/>